<feature type="binding site" evidence="8">
    <location>
        <position position="146"/>
    </location>
    <ligand>
        <name>substrate</name>
    </ligand>
</feature>
<dbReference type="InterPro" id="IPR002813">
    <property type="entry name" value="Arg_biosynth_ArgJ"/>
</dbReference>
<feature type="site" description="Cleavage; by autolysis" evidence="8">
    <location>
        <begin position="178"/>
        <end position="179"/>
    </location>
</feature>
<feature type="binding site" evidence="8">
    <location>
        <position position="381"/>
    </location>
    <ligand>
        <name>substrate</name>
    </ligand>
</feature>
<dbReference type="PANTHER" id="PTHR23100:SF0">
    <property type="entry name" value="ARGININE BIOSYNTHESIS BIFUNCTIONAL PROTEIN ARGJ, MITOCHONDRIAL"/>
    <property type="match status" value="1"/>
</dbReference>
<comment type="pathway">
    <text evidence="8">Amino-acid biosynthesis; L-arginine biosynthesis; L-ornithine and N-acetyl-L-glutamate from L-glutamate and N(2)-acetyl-L-ornithine (cyclic): step 1/1.</text>
</comment>
<dbReference type="RefSeq" id="WP_078807120.1">
    <property type="nucleotide sequence ID" value="NZ_FUXI01000011.1"/>
</dbReference>
<dbReference type="NCBIfam" id="NF003802">
    <property type="entry name" value="PRK05388.1"/>
    <property type="match status" value="1"/>
</dbReference>
<feature type="chain" id="PRO_5023419722" description="Arginine biosynthesis bifunctional protein ArgJ alpha chain" evidence="8">
    <location>
        <begin position="1"/>
        <end position="178"/>
    </location>
</feature>
<keyword evidence="10" id="KW-1185">Reference proteome</keyword>
<evidence type="ECO:0000256" key="3">
    <source>
        <dbReference type="ARBA" id="ARBA00011475"/>
    </source>
</evidence>
<comment type="pathway">
    <text evidence="8">Amino-acid biosynthesis; L-arginine biosynthesis; N(2)-acetyl-L-ornithine from L-glutamate: step 1/4.</text>
</comment>
<evidence type="ECO:0000313" key="10">
    <source>
        <dbReference type="Proteomes" id="UP000190328"/>
    </source>
</evidence>
<dbReference type="EC" id="2.3.1.1" evidence="8"/>
<comment type="catalytic activity">
    <reaction evidence="8">
        <text>N(2)-acetyl-L-ornithine + L-glutamate = N-acetyl-L-glutamate + L-ornithine</text>
        <dbReference type="Rhea" id="RHEA:15349"/>
        <dbReference type="ChEBI" id="CHEBI:29985"/>
        <dbReference type="ChEBI" id="CHEBI:44337"/>
        <dbReference type="ChEBI" id="CHEBI:46911"/>
        <dbReference type="ChEBI" id="CHEBI:57805"/>
        <dbReference type="EC" id="2.3.1.35"/>
    </reaction>
</comment>
<evidence type="ECO:0000256" key="6">
    <source>
        <dbReference type="ARBA" id="ARBA00022813"/>
    </source>
</evidence>
<dbReference type="PANTHER" id="PTHR23100">
    <property type="entry name" value="ARGININE BIOSYNTHESIS BIFUNCTIONAL PROTEIN ARGJ"/>
    <property type="match status" value="1"/>
</dbReference>
<dbReference type="Proteomes" id="UP000190328">
    <property type="component" value="Unassembled WGS sequence"/>
</dbReference>
<dbReference type="FunFam" id="3.10.20.340:FF:000003">
    <property type="entry name" value="Arginine biosynthesis bifunctional protein ArgJ"/>
    <property type="match status" value="1"/>
</dbReference>
<dbReference type="STRING" id="263852.SAMN02745116_01186"/>
<comment type="similarity">
    <text evidence="2 8">Belongs to the ArgJ family.</text>
</comment>
<feature type="binding site" evidence="8">
    <location>
        <position position="168"/>
    </location>
    <ligand>
        <name>substrate</name>
    </ligand>
</feature>
<keyword evidence="8" id="KW-0511">Multifunctional enzyme</keyword>
<feature type="binding site" evidence="8">
    <location>
        <position position="257"/>
    </location>
    <ligand>
        <name>substrate</name>
    </ligand>
</feature>
<accession>A0A1T4MQX0</accession>
<dbReference type="AlphaFoldDB" id="A0A1T4MQX0"/>
<organism evidence="9 10">
    <name type="scientific">Pilibacter termitis</name>
    <dbReference type="NCBI Taxonomy" id="263852"/>
    <lineage>
        <taxon>Bacteria</taxon>
        <taxon>Bacillati</taxon>
        <taxon>Bacillota</taxon>
        <taxon>Bacilli</taxon>
        <taxon>Lactobacillales</taxon>
        <taxon>Enterococcaceae</taxon>
        <taxon>Pilibacter</taxon>
    </lineage>
</organism>
<reference evidence="9 10" key="1">
    <citation type="submission" date="2017-02" db="EMBL/GenBank/DDBJ databases">
        <authorList>
            <person name="Peterson S.W."/>
        </authorList>
    </citation>
    <scope>NUCLEOTIDE SEQUENCE [LARGE SCALE GENOMIC DNA]</scope>
    <source>
        <strain evidence="9 10">ATCC BAA-1030</strain>
    </source>
</reference>
<evidence type="ECO:0000313" key="9">
    <source>
        <dbReference type="EMBL" id="SJZ69449.1"/>
    </source>
</evidence>
<keyword evidence="5 8" id="KW-0808">Transferase</keyword>
<comment type="subunit">
    <text evidence="3 8">Heterotetramer of two alpha and two beta chains.</text>
</comment>
<evidence type="ECO:0000256" key="7">
    <source>
        <dbReference type="ARBA" id="ARBA00023315"/>
    </source>
</evidence>
<dbReference type="InterPro" id="IPR016117">
    <property type="entry name" value="ArgJ-like_dom_sf"/>
</dbReference>
<dbReference type="InterPro" id="IPR042195">
    <property type="entry name" value="ArgJ_beta_C"/>
</dbReference>
<keyword evidence="6 8" id="KW-0068">Autocatalytic cleavage</keyword>
<evidence type="ECO:0000256" key="2">
    <source>
        <dbReference type="ARBA" id="ARBA00006774"/>
    </source>
</evidence>
<gene>
    <name evidence="8" type="primary">argJ</name>
    <name evidence="9" type="ORF">SAMN02745116_01186</name>
</gene>
<feature type="site" description="Involved in the stabilization of negative charge on the oxyanion by the formation of the oxyanion hole" evidence="8">
    <location>
        <position position="110"/>
    </location>
</feature>
<feature type="site" description="Involved in the stabilization of negative charge on the oxyanion by the formation of the oxyanion hole" evidence="8">
    <location>
        <position position="109"/>
    </location>
</feature>
<comment type="subcellular location">
    <subcellularLocation>
        <location evidence="1 8">Cytoplasm</location>
    </subcellularLocation>
</comment>
<evidence type="ECO:0000256" key="5">
    <source>
        <dbReference type="ARBA" id="ARBA00022679"/>
    </source>
</evidence>
<dbReference type="UniPathway" id="UPA00068">
    <property type="reaction ID" value="UER00106"/>
</dbReference>
<evidence type="ECO:0000256" key="4">
    <source>
        <dbReference type="ARBA" id="ARBA00022490"/>
    </source>
</evidence>
<dbReference type="EMBL" id="FUXI01000011">
    <property type="protein sequence ID" value="SJZ69449.1"/>
    <property type="molecule type" value="Genomic_DNA"/>
</dbReference>
<keyword evidence="8" id="KW-0055">Arginine biosynthesis</keyword>
<comment type="catalytic activity">
    <reaction evidence="8">
        <text>L-glutamate + acetyl-CoA = N-acetyl-L-glutamate + CoA + H(+)</text>
        <dbReference type="Rhea" id="RHEA:24292"/>
        <dbReference type="ChEBI" id="CHEBI:15378"/>
        <dbReference type="ChEBI" id="CHEBI:29985"/>
        <dbReference type="ChEBI" id="CHEBI:44337"/>
        <dbReference type="ChEBI" id="CHEBI:57287"/>
        <dbReference type="ChEBI" id="CHEBI:57288"/>
        <dbReference type="EC" id="2.3.1.1"/>
    </reaction>
</comment>
<keyword evidence="7 8" id="KW-0012">Acyltransferase</keyword>
<feature type="active site" description="Nucleophile" evidence="8">
    <location>
        <position position="179"/>
    </location>
</feature>
<dbReference type="NCBIfam" id="TIGR00120">
    <property type="entry name" value="ArgJ"/>
    <property type="match status" value="1"/>
</dbReference>
<dbReference type="Pfam" id="PF01960">
    <property type="entry name" value="ArgJ"/>
    <property type="match status" value="1"/>
</dbReference>
<dbReference type="HAMAP" id="MF_01106">
    <property type="entry name" value="ArgJ"/>
    <property type="match status" value="1"/>
</dbReference>
<protein>
    <recommendedName>
        <fullName evidence="8">Arginine biosynthesis bifunctional protein ArgJ</fullName>
    </recommendedName>
    <domain>
        <recommendedName>
            <fullName evidence="8">Glutamate N-acetyltransferase</fullName>
            <ecNumber evidence="8">2.3.1.35</ecNumber>
        </recommendedName>
        <alternativeName>
            <fullName evidence="8">Ornithine acetyltransferase</fullName>
            <shortName evidence="8">OATase</shortName>
        </alternativeName>
        <alternativeName>
            <fullName evidence="8">Ornithine transacetylase</fullName>
        </alternativeName>
    </domain>
    <domain>
        <recommendedName>
            <fullName evidence="8">Amino-acid acetyltransferase</fullName>
            <ecNumber evidence="8">2.3.1.1</ecNumber>
        </recommendedName>
        <alternativeName>
            <fullName evidence="8">N-acetylglutamate synthase</fullName>
            <shortName evidence="8">AGSase</shortName>
        </alternativeName>
    </domain>
    <component>
        <recommendedName>
            <fullName evidence="8">Arginine biosynthesis bifunctional protein ArgJ alpha chain</fullName>
        </recommendedName>
    </component>
    <component>
        <recommendedName>
            <fullName evidence="8">Arginine biosynthesis bifunctional protein ArgJ beta chain</fullName>
        </recommendedName>
    </component>
</protein>
<dbReference type="GO" id="GO:0005737">
    <property type="term" value="C:cytoplasm"/>
    <property type="evidence" value="ECO:0007669"/>
    <property type="project" value="UniProtKB-SubCell"/>
</dbReference>
<dbReference type="EC" id="2.3.1.35" evidence="8"/>
<keyword evidence="4 8" id="KW-0963">Cytoplasm</keyword>
<feature type="binding site" evidence="8">
    <location>
        <position position="386"/>
    </location>
    <ligand>
        <name>substrate</name>
    </ligand>
</feature>
<dbReference type="OrthoDB" id="9804242at2"/>
<feature type="chain" id="PRO_5023419721" description="Arginine biosynthesis bifunctional protein ArgJ beta chain" evidence="8">
    <location>
        <begin position="179"/>
        <end position="386"/>
    </location>
</feature>
<proteinExistence type="inferred from homology"/>
<sequence>MENTIAIPKGFYFLGKHIGIKKQKKDFGVVYSPEECSASAMFTKNQFCGEPIPIGREAIKDKCLQAFVVTSGIANVATGAVGRANAQKIVDKLANELEIPSQNILPSSTGIIGPQLPIDTILTGMDGVGDNLSRLNAKEFAEAIMTTDTKVKMHSIKVGGATLLGIAKGSGMIEPNMATMLVYLMSDAVVEKEEIHELLSNSVEKSFNSMSIDTDTSTSDTVALMTSNLYEVKKEAFAKALDELCLSLCKEIVKDAEGAKHTIEVTVTNCISKKEAKIIGKSIVNSPLVKTAVYGADPNWGRIIMAIGKVEEAHLDKDKLIIKLGEHIIFQNQQEITENFEKSKEYLQKNDEIKITVMMNTGVEEHTVYGCDLTEEYVEINGHYTT</sequence>
<dbReference type="GO" id="GO:0006526">
    <property type="term" value="P:L-arginine biosynthetic process"/>
    <property type="evidence" value="ECO:0007669"/>
    <property type="project" value="UniProtKB-UniRule"/>
</dbReference>
<dbReference type="SUPFAM" id="SSF56266">
    <property type="entry name" value="DmpA/ArgJ-like"/>
    <property type="match status" value="1"/>
</dbReference>
<dbReference type="CDD" id="cd02152">
    <property type="entry name" value="OAT"/>
    <property type="match status" value="1"/>
</dbReference>
<dbReference type="GO" id="GO:0006592">
    <property type="term" value="P:ornithine biosynthetic process"/>
    <property type="evidence" value="ECO:0007669"/>
    <property type="project" value="TreeGrafter"/>
</dbReference>
<dbReference type="GO" id="GO:0004042">
    <property type="term" value="F:L-glutamate N-acetyltransferase activity"/>
    <property type="evidence" value="ECO:0007669"/>
    <property type="project" value="UniProtKB-UniRule"/>
</dbReference>
<comment type="function">
    <text evidence="8">Catalyzes two activities which are involved in the cyclic version of arginine biosynthesis: the synthesis of N-acetylglutamate from glutamate and acetyl-CoA as the acetyl donor, and of ornithine by transacetylation between N(2)-acetylornithine and glutamate.</text>
</comment>
<evidence type="ECO:0000256" key="8">
    <source>
        <dbReference type="HAMAP-Rule" id="MF_01106"/>
    </source>
</evidence>
<evidence type="ECO:0000256" key="1">
    <source>
        <dbReference type="ARBA" id="ARBA00004496"/>
    </source>
</evidence>
<dbReference type="GO" id="GO:0004358">
    <property type="term" value="F:L-glutamate N-acetyltransferase activity, acting on acetyl-L-ornithine as donor"/>
    <property type="evidence" value="ECO:0007669"/>
    <property type="project" value="UniProtKB-UniRule"/>
</dbReference>
<dbReference type="Gene3D" id="3.60.70.12">
    <property type="entry name" value="L-amino peptidase D-ALA esterase/amidase"/>
    <property type="match status" value="1"/>
</dbReference>
<name>A0A1T4MQX0_9ENTE</name>
<dbReference type="Gene3D" id="3.10.20.340">
    <property type="entry name" value="ArgJ beta chain, C-terminal domain"/>
    <property type="match status" value="1"/>
</dbReference>
<keyword evidence="8" id="KW-0028">Amino-acid biosynthesis</keyword>
<feature type="binding site" evidence="8">
    <location>
        <position position="179"/>
    </location>
    <ligand>
        <name>substrate</name>
    </ligand>
</feature>